<dbReference type="EMBL" id="JAWDGP010001604">
    <property type="protein sequence ID" value="KAK3789953.1"/>
    <property type="molecule type" value="Genomic_DNA"/>
</dbReference>
<protein>
    <submittedName>
        <fullName evidence="1">Uncharacterized protein</fullName>
    </submittedName>
</protein>
<reference evidence="1" key="1">
    <citation type="journal article" date="2023" name="G3 (Bethesda)">
        <title>A reference genome for the long-term kleptoplast-retaining sea slug Elysia crispata morphotype clarki.</title>
        <authorList>
            <person name="Eastman K.E."/>
            <person name="Pendleton A.L."/>
            <person name="Shaikh M.A."/>
            <person name="Suttiyut T."/>
            <person name="Ogas R."/>
            <person name="Tomko P."/>
            <person name="Gavelis G."/>
            <person name="Widhalm J.R."/>
            <person name="Wisecaver J.H."/>
        </authorList>
    </citation>
    <scope>NUCLEOTIDE SEQUENCE</scope>
    <source>
        <strain evidence="1">ECLA1</strain>
    </source>
</reference>
<evidence type="ECO:0000313" key="2">
    <source>
        <dbReference type="Proteomes" id="UP001283361"/>
    </source>
</evidence>
<evidence type="ECO:0000313" key="1">
    <source>
        <dbReference type="EMBL" id="KAK3789953.1"/>
    </source>
</evidence>
<dbReference type="AlphaFoldDB" id="A0AAE1ALN0"/>
<name>A0AAE1ALN0_9GAST</name>
<gene>
    <name evidence="1" type="ORF">RRG08_023676</name>
</gene>
<proteinExistence type="predicted"/>
<sequence>MQRSVSDQLYLNPALSSLRSTVYLNHDEIYSLTEPCRGLSLFSSISIRPCLPIDLQSNLTMQRSVSDQLYLNPALSPHRSTV</sequence>
<organism evidence="1 2">
    <name type="scientific">Elysia crispata</name>
    <name type="common">lettuce slug</name>
    <dbReference type="NCBI Taxonomy" id="231223"/>
    <lineage>
        <taxon>Eukaryota</taxon>
        <taxon>Metazoa</taxon>
        <taxon>Spiralia</taxon>
        <taxon>Lophotrochozoa</taxon>
        <taxon>Mollusca</taxon>
        <taxon>Gastropoda</taxon>
        <taxon>Heterobranchia</taxon>
        <taxon>Euthyneura</taxon>
        <taxon>Panpulmonata</taxon>
        <taxon>Sacoglossa</taxon>
        <taxon>Placobranchoidea</taxon>
        <taxon>Plakobranchidae</taxon>
        <taxon>Elysia</taxon>
    </lineage>
</organism>
<accession>A0AAE1ALN0</accession>
<keyword evidence="2" id="KW-1185">Reference proteome</keyword>
<comment type="caution">
    <text evidence="1">The sequence shown here is derived from an EMBL/GenBank/DDBJ whole genome shotgun (WGS) entry which is preliminary data.</text>
</comment>
<dbReference type="Proteomes" id="UP001283361">
    <property type="component" value="Unassembled WGS sequence"/>
</dbReference>